<evidence type="ECO:0000313" key="3">
    <source>
        <dbReference type="Proteomes" id="UP000735302"/>
    </source>
</evidence>
<dbReference type="AlphaFoldDB" id="A0AAV4AEG3"/>
<feature type="region of interest" description="Disordered" evidence="1">
    <location>
        <begin position="345"/>
        <end position="369"/>
    </location>
</feature>
<feature type="compositionally biased region" description="Polar residues" evidence="1">
    <location>
        <begin position="346"/>
        <end position="369"/>
    </location>
</feature>
<feature type="region of interest" description="Disordered" evidence="1">
    <location>
        <begin position="288"/>
        <end position="315"/>
    </location>
</feature>
<name>A0AAV4AEG3_9GAST</name>
<dbReference type="Proteomes" id="UP000735302">
    <property type="component" value="Unassembled WGS sequence"/>
</dbReference>
<reference evidence="2 3" key="1">
    <citation type="journal article" date="2021" name="Elife">
        <title>Chloroplast acquisition without the gene transfer in kleptoplastic sea slugs, Plakobranchus ocellatus.</title>
        <authorList>
            <person name="Maeda T."/>
            <person name="Takahashi S."/>
            <person name="Yoshida T."/>
            <person name="Shimamura S."/>
            <person name="Takaki Y."/>
            <person name="Nagai Y."/>
            <person name="Toyoda A."/>
            <person name="Suzuki Y."/>
            <person name="Arimoto A."/>
            <person name="Ishii H."/>
            <person name="Satoh N."/>
            <person name="Nishiyama T."/>
            <person name="Hasebe M."/>
            <person name="Maruyama T."/>
            <person name="Minagawa J."/>
            <person name="Obokata J."/>
            <person name="Shigenobu S."/>
        </authorList>
    </citation>
    <scope>NUCLEOTIDE SEQUENCE [LARGE SCALE GENOMIC DNA]</scope>
</reference>
<proteinExistence type="predicted"/>
<protein>
    <submittedName>
        <fullName evidence="2">Uncharacterized protein</fullName>
    </submittedName>
</protein>
<sequence length="509" mass="56489">MEARKTKKTEIKVLEKTHDTLYGDYIHSAKERIKWKQKLMYVNKELENHSDCCASKKLKLDTQNHLHQSQLLVPKSIDKDFDIELRRPVCSKTCDFITENNVPEASNMDFDARAKKSKHDCNFDLNELTPSSLDELQVDLKNPSPEKFPAASPNQTTMVSDVNHNKELNGWKNYQNVPSVSSQSLVIVNKHSYSNYQKETALLNTVPTESSDNGVASDLDLHQCKILMRQRQDDCTLPNHGLQPPCGKEDLLSCLCTSLGITITQPSVLEKVLESKTKISVSANSSNTDFQSVTHRGDRNVTSSHGIPPEVSNSPGIALTTDKVDLLSQSLGLSCTSGSTLFPTEHLTSSSSQTPPRSCPFTTSNSSQTSEVDYQINNAGEEHCDFDTLPATLEIDQKTKDVISLYKESLPAYNQGLKTELYTQYVSPGTPSRFDMDLTNMSTALPVENIAQVGMPGNKKAPSTKDMNLWASFDDEDKVCLNPPSIFADEDLSSSLSFDDFISDNCNLI</sequence>
<gene>
    <name evidence="2" type="ORF">PoB_003215300</name>
</gene>
<accession>A0AAV4AEG3</accession>
<keyword evidence="3" id="KW-1185">Reference proteome</keyword>
<organism evidence="2 3">
    <name type="scientific">Plakobranchus ocellatus</name>
    <dbReference type="NCBI Taxonomy" id="259542"/>
    <lineage>
        <taxon>Eukaryota</taxon>
        <taxon>Metazoa</taxon>
        <taxon>Spiralia</taxon>
        <taxon>Lophotrochozoa</taxon>
        <taxon>Mollusca</taxon>
        <taxon>Gastropoda</taxon>
        <taxon>Heterobranchia</taxon>
        <taxon>Euthyneura</taxon>
        <taxon>Panpulmonata</taxon>
        <taxon>Sacoglossa</taxon>
        <taxon>Placobranchoidea</taxon>
        <taxon>Plakobranchidae</taxon>
        <taxon>Plakobranchus</taxon>
    </lineage>
</organism>
<evidence type="ECO:0000313" key="2">
    <source>
        <dbReference type="EMBL" id="GFO05648.1"/>
    </source>
</evidence>
<dbReference type="EMBL" id="BLXT01003750">
    <property type="protein sequence ID" value="GFO05648.1"/>
    <property type="molecule type" value="Genomic_DNA"/>
</dbReference>
<evidence type="ECO:0000256" key="1">
    <source>
        <dbReference type="SAM" id="MobiDB-lite"/>
    </source>
</evidence>
<comment type="caution">
    <text evidence="2">The sequence shown here is derived from an EMBL/GenBank/DDBJ whole genome shotgun (WGS) entry which is preliminary data.</text>
</comment>